<keyword evidence="5" id="KW-0571">Peptide transport</keyword>
<dbReference type="InterPro" id="IPR050171">
    <property type="entry name" value="MFS_Transporters"/>
</dbReference>
<feature type="transmembrane region" description="Helical" evidence="9">
    <location>
        <begin position="90"/>
        <end position="110"/>
    </location>
</feature>
<dbReference type="PROSITE" id="PS01023">
    <property type="entry name" value="PTR2_2"/>
    <property type="match status" value="1"/>
</dbReference>
<dbReference type="PANTHER" id="PTHR23517">
    <property type="entry name" value="RESISTANCE PROTEIN MDTM, PUTATIVE-RELATED-RELATED"/>
    <property type="match status" value="1"/>
</dbReference>
<evidence type="ECO:0000256" key="6">
    <source>
        <dbReference type="ARBA" id="ARBA00022989"/>
    </source>
</evidence>
<evidence type="ECO:0000256" key="2">
    <source>
        <dbReference type="ARBA" id="ARBA00022448"/>
    </source>
</evidence>
<dbReference type="CDD" id="cd17346">
    <property type="entry name" value="MFS_DtpA_like"/>
    <property type="match status" value="1"/>
</dbReference>
<dbReference type="PANTHER" id="PTHR23517:SF15">
    <property type="entry name" value="PROTON-DEPENDENT OLIGOPEPTIDE FAMILY TRANSPORT PROTEIN"/>
    <property type="match status" value="1"/>
</dbReference>
<keyword evidence="7 9" id="KW-0472">Membrane</keyword>
<dbReference type="SUPFAM" id="SSF103473">
    <property type="entry name" value="MFS general substrate transporter"/>
    <property type="match status" value="1"/>
</dbReference>
<dbReference type="NCBIfam" id="TIGR00924">
    <property type="entry name" value="yjdL_sub1_fam"/>
    <property type="match status" value="1"/>
</dbReference>
<dbReference type="Pfam" id="PF00854">
    <property type="entry name" value="PTR2"/>
    <property type="match status" value="1"/>
</dbReference>
<dbReference type="GO" id="GO:0005886">
    <property type="term" value="C:plasma membrane"/>
    <property type="evidence" value="ECO:0007669"/>
    <property type="project" value="UniProtKB-SubCell"/>
</dbReference>
<sequence>MDQTKTSLLEETLQTAEGKQWFGHPRGLFYLFFAELWERFSFYGMKAMLVVYMTDHLLYSDAMSFGIFAAYGSLVYATPPLGGMIADKILGYRKAIFLGGILMAIGHLTLSVEHPIFFYGSLALIVIGNGFFKPNISSMVGAIYKKQPGKIDSGFTIFYLGINLGGMIAPLLCAWLGMTYGWHYGFGLAGVGMVFGLLFFQGGTKSNVFGEEGNEPKSAQTGNGKKIMGLNGKVVIGSVLAVPLVAGLIFFHEYEHYLMIAVTAVLALVIAKIFRESSSTERSRLMAALYFTFLATVFWAVFEQAGSSITLFAKRNVELLGINAAQTNSINSTFIIMLCLPFAFLWTFLSKIKRNPATPIKFAVGLVAVGIGFVIFASSAREVNELARTPMFFLLFGYFIYTVGEMFISPVGLAKITELSPAKYVSFIMGVWFIAASFGHFFAGIIARLTASGSEAPAWMNSSFMKSYTQTVTGLDGEQVAGMGEGFQQLYTYVSTYAAVGLITIALGLLALAATPVVKKWMKGVH</sequence>
<dbReference type="RefSeq" id="WP_338396000.1">
    <property type="nucleotide sequence ID" value="NZ_AP025320.1"/>
</dbReference>
<reference evidence="10 11" key="1">
    <citation type="submission" date="2021-12" db="EMBL/GenBank/DDBJ databases">
        <title>Genome sequencing of bacteria with rrn-lacking chromosome and rrn-plasmid.</title>
        <authorList>
            <person name="Anda M."/>
            <person name="Iwasaki W."/>
        </authorList>
    </citation>
    <scope>NUCLEOTIDE SEQUENCE [LARGE SCALE GENOMIC DNA]</scope>
    <source>
        <strain evidence="10 11">DSM 100852</strain>
        <plasmid evidence="10 11">pFA6</plasmid>
    </source>
</reference>
<evidence type="ECO:0000313" key="10">
    <source>
        <dbReference type="EMBL" id="BDD12696.1"/>
    </source>
</evidence>
<keyword evidence="4 8" id="KW-0812">Transmembrane</keyword>
<feature type="transmembrane region" description="Helical" evidence="9">
    <location>
        <begin position="57"/>
        <end position="78"/>
    </location>
</feature>
<keyword evidence="3" id="KW-1003">Cell membrane</keyword>
<organism evidence="10 11">
    <name type="scientific">Fulvitalea axinellae</name>
    <dbReference type="NCBI Taxonomy" id="1182444"/>
    <lineage>
        <taxon>Bacteria</taxon>
        <taxon>Pseudomonadati</taxon>
        <taxon>Bacteroidota</taxon>
        <taxon>Cytophagia</taxon>
        <taxon>Cytophagales</taxon>
        <taxon>Persicobacteraceae</taxon>
        <taxon>Fulvitalea</taxon>
    </lineage>
</organism>
<dbReference type="Proteomes" id="UP001348817">
    <property type="component" value="Plasmid pFA6"/>
</dbReference>
<dbReference type="PROSITE" id="PS01022">
    <property type="entry name" value="PTR2_1"/>
    <property type="match status" value="1"/>
</dbReference>
<feature type="transmembrane region" description="Helical" evidence="9">
    <location>
        <begin position="157"/>
        <end position="177"/>
    </location>
</feature>
<dbReference type="AlphaFoldDB" id="A0AAU9CKY6"/>
<comment type="similarity">
    <text evidence="8">Belongs to the major facilitator superfamily. Proton-dependent oligopeptide transporter (POT/PTR) (TC 2.A.17) family.</text>
</comment>
<evidence type="ECO:0000256" key="3">
    <source>
        <dbReference type="ARBA" id="ARBA00022475"/>
    </source>
</evidence>
<dbReference type="InterPro" id="IPR036259">
    <property type="entry name" value="MFS_trans_sf"/>
</dbReference>
<dbReference type="EMBL" id="AP025320">
    <property type="protein sequence ID" value="BDD12696.1"/>
    <property type="molecule type" value="Genomic_DNA"/>
</dbReference>
<keyword evidence="5" id="KW-0653">Protein transport</keyword>
<feature type="transmembrane region" description="Helical" evidence="9">
    <location>
        <begin position="116"/>
        <end position="136"/>
    </location>
</feature>
<evidence type="ECO:0000256" key="7">
    <source>
        <dbReference type="ARBA" id="ARBA00023136"/>
    </source>
</evidence>
<evidence type="ECO:0000313" key="11">
    <source>
        <dbReference type="Proteomes" id="UP001348817"/>
    </source>
</evidence>
<feature type="transmembrane region" description="Helical" evidence="9">
    <location>
        <begin position="329"/>
        <end position="348"/>
    </location>
</feature>
<dbReference type="InterPro" id="IPR018456">
    <property type="entry name" value="PTR2_symporter_CS"/>
</dbReference>
<dbReference type="GO" id="GO:1904680">
    <property type="term" value="F:peptide transmembrane transporter activity"/>
    <property type="evidence" value="ECO:0007669"/>
    <property type="project" value="InterPro"/>
</dbReference>
<evidence type="ECO:0000256" key="1">
    <source>
        <dbReference type="ARBA" id="ARBA00004651"/>
    </source>
</evidence>
<gene>
    <name evidence="10" type="primary">yclF</name>
    <name evidence="10" type="ORF">FUAX_51280</name>
</gene>
<feature type="transmembrane region" description="Helical" evidence="9">
    <location>
        <begin position="183"/>
        <end position="200"/>
    </location>
</feature>
<keyword evidence="6 9" id="KW-1133">Transmembrane helix</keyword>
<dbReference type="KEGG" id="fax:FUAX_51280"/>
<dbReference type="InterPro" id="IPR000109">
    <property type="entry name" value="POT_fam"/>
</dbReference>
<name>A0AAU9CKY6_9BACT</name>
<feature type="transmembrane region" description="Helical" evidence="9">
    <location>
        <begin position="425"/>
        <end position="447"/>
    </location>
</feature>
<feature type="transmembrane region" description="Helical" evidence="9">
    <location>
        <begin position="257"/>
        <end position="274"/>
    </location>
</feature>
<protein>
    <submittedName>
        <fullName evidence="10">Transporter YclF</fullName>
    </submittedName>
</protein>
<evidence type="ECO:0000256" key="8">
    <source>
        <dbReference type="RuleBase" id="RU003755"/>
    </source>
</evidence>
<accession>A0AAU9CKY6</accession>
<feature type="transmembrane region" description="Helical" evidence="9">
    <location>
        <begin position="360"/>
        <end position="380"/>
    </location>
</feature>
<proteinExistence type="inferred from homology"/>
<feature type="transmembrane region" description="Helical" evidence="9">
    <location>
        <begin position="392"/>
        <end position="413"/>
    </location>
</feature>
<comment type="subcellular location">
    <subcellularLocation>
        <location evidence="1">Cell membrane</location>
        <topology evidence="1">Multi-pass membrane protein</topology>
    </subcellularLocation>
    <subcellularLocation>
        <location evidence="8">Membrane</location>
        <topology evidence="8">Multi-pass membrane protein</topology>
    </subcellularLocation>
</comment>
<evidence type="ECO:0000256" key="9">
    <source>
        <dbReference type="SAM" id="Phobius"/>
    </source>
</evidence>
<geneLocation type="plasmid" evidence="10 11">
    <name>pFA6</name>
</geneLocation>
<evidence type="ECO:0000256" key="5">
    <source>
        <dbReference type="ARBA" id="ARBA00022856"/>
    </source>
</evidence>
<keyword evidence="11" id="KW-1185">Reference proteome</keyword>
<feature type="transmembrane region" description="Helical" evidence="9">
    <location>
        <begin position="234"/>
        <end position="251"/>
    </location>
</feature>
<dbReference type="InterPro" id="IPR005279">
    <property type="entry name" value="Dipep/tripep_permease"/>
</dbReference>
<feature type="transmembrane region" description="Helical" evidence="9">
    <location>
        <begin position="490"/>
        <end position="513"/>
    </location>
</feature>
<dbReference type="Gene3D" id="1.20.1250.20">
    <property type="entry name" value="MFS general substrate transporter like domains"/>
    <property type="match status" value="1"/>
</dbReference>
<keyword evidence="2 8" id="KW-0813">Transport</keyword>
<feature type="transmembrane region" description="Helical" evidence="9">
    <location>
        <begin position="286"/>
        <end position="302"/>
    </location>
</feature>
<evidence type="ECO:0000256" key="4">
    <source>
        <dbReference type="ARBA" id="ARBA00022692"/>
    </source>
</evidence>
<dbReference type="GO" id="GO:0006857">
    <property type="term" value="P:oligopeptide transport"/>
    <property type="evidence" value="ECO:0007669"/>
    <property type="project" value="InterPro"/>
</dbReference>
<keyword evidence="10" id="KW-0614">Plasmid</keyword>